<feature type="compositionally biased region" description="Basic residues" evidence="1">
    <location>
        <begin position="139"/>
        <end position="153"/>
    </location>
</feature>
<comment type="caution">
    <text evidence="3">The sequence shown here is derived from an EMBL/GenBank/DDBJ whole genome shotgun (WGS) entry which is preliminary data.</text>
</comment>
<feature type="compositionally biased region" description="Basic and acidic residues" evidence="1">
    <location>
        <begin position="72"/>
        <end position="101"/>
    </location>
</feature>
<dbReference type="InterPro" id="IPR026363">
    <property type="entry name" value="CxxC-x17-CxxC_dom"/>
</dbReference>
<feature type="compositionally biased region" description="Basic and acidic residues" evidence="1">
    <location>
        <begin position="122"/>
        <end position="132"/>
    </location>
</feature>
<dbReference type="EMBL" id="MFZO01000009">
    <property type="protein sequence ID" value="OGK25440.1"/>
    <property type="molecule type" value="Genomic_DNA"/>
</dbReference>
<dbReference type="Pfam" id="PF23477">
    <property type="entry name" value="zf_Tbcl_2"/>
    <property type="match status" value="1"/>
</dbReference>
<protein>
    <recommendedName>
        <fullName evidence="2">CxxC-x17-CxxC domain-containing protein</fullName>
    </recommendedName>
</protein>
<gene>
    <name evidence="3" type="ORF">A3C25_00365</name>
</gene>
<feature type="region of interest" description="Disordered" evidence="1">
    <location>
        <begin position="1"/>
        <end position="35"/>
    </location>
</feature>
<evidence type="ECO:0000313" key="4">
    <source>
        <dbReference type="Proteomes" id="UP000177913"/>
    </source>
</evidence>
<feature type="region of interest" description="Disordered" evidence="1">
    <location>
        <begin position="68"/>
        <end position="101"/>
    </location>
</feature>
<evidence type="ECO:0000313" key="3">
    <source>
        <dbReference type="EMBL" id="OGK25440.1"/>
    </source>
</evidence>
<feature type="region of interest" description="Disordered" evidence="1">
    <location>
        <begin position="122"/>
        <end position="153"/>
    </location>
</feature>
<sequence length="153" mass="17696">MGRFNRDDRSGSRRDFGRRDFGRPSFGGHGGEREMHKAVCSNCGRDCEVPFEPTGSKPVYCSECFRNQGGRGESRRFQDRSSRRPDFERRSESRPQKNEQFEVINRKLDKILEMLTVTPVKGEKETKAKPEEITIIAQKRTKTPKKKTPVTKE</sequence>
<evidence type="ECO:0000259" key="2">
    <source>
        <dbReference type="Pfam" id="PF23477"/>
    </source>
</evidence>
<accession>A0A1F7H1X0</accession>
<dbReference type="AlphaFoldDB" id="A0A1F7H1X0"/>
<reference evidence="3 4" key="1">
    <citation type="journal article" date="2016" name="Nat. Commun.">
        <title>Thousands of microbial genomes shed light on interconnected biogeochemical processes in an aquifer system.</title>
        <authorList>
            <person name="Anantharaman K."/>
            <person name="Brown C.T."/>
            <person name="Hug L.A."/>
            <person name="Sharon I."/>
            <person name="Castelle C.J."/>
            <person name="Probst A.J."/>
            <person name="Thomas B.C."/>
            <person name="Singh A."/>
            <person name="Wilkins M.J."/>
            <person name="Karaoz U."/>
            <person name="Brodie E.L."/>
            <person name="Williams K.H."/>
            <person name="Hubbard S.S."/>
            <person name="Banfield J.F."/>
        </authorList>
    </citation>
    <scope>NUCLEOTIDE SEQUENCE [LARGE SCALE GENOMIC DNA]</scope>
</reference>
<dbReference type="Proteomes" id="UP000177913">
    <property type="component" value="Unassembled WGS sequence"/>
</dbReference>
<feature type="compositionally biased region" description="Basic and acidic residues" evidence="1">
    <location>
        <begin position="1"/>
        <end position="22"/>
    </location>
</feature>
<evidence type="ECO:0000256" key="1">
    <source>
        <dbReference type="SAM" id="MobiDB-lite"/>
    </source>
</evidence>
<dbReference type="NCBIfam" id="TIGR04272">
    <property type="entry name" value="cxxc_cxxc_Mbark"/>
    <property type="match status" value="1"/>
</dbReference>
<proteinExistence type="predicted"/>
<feature type="domain" description="CxxC-x17-CxxC" evidence="2">
    <location>
        <begin position="33"/>
        <end position="68"/>
    </location>
</feature>
<name>A0A1F7H1X0_9BACT</name>
<organism evidence="3 4">
    <name type="scientific">Candidatus Roizmanbacteria bacterium RIFCSPHIGHO2_02_FULL_38_11</name>
    <dbReference type="NCBI Taxonomy" id="1802039"/>
    <lineage>
        <taxon>Bacteria</taxon>
        <taxon>Candidatus Roizmaniibacteriota</taxon>
    </lineage>
</organism>